<dbReference type="InterPro" id="IPR051706">
    <property type="entry name" value="Glycosyltransferase_domain"/>
</dbReference>
<dbReference type="KEGG" id="tps:THAPSDRAFT_2064"/>
<dbReference type="EMBL" id="CM000639">
    <property type="protein sequence ID" value="EED95055.1"/>
    <property type="molecule type" value="Genomic_DNA"/>
</dbReference>
<dbReference type="PANTHER" id="PTHR32385:SF15">
    <property type="entry name" value="INOSITOL PHOSPHOCERAMIDE MANNOSYLTRANSFERASE 1"/>
    <property type="match status" value="1"/>
</dbReference>
<evidence type="ECO:0000256" key="1">
    <source>
        <dbReference type="ARBA" id="ARBA00022679"/>
    </source>
</evidence>
<dbReference type="GO" id="GO:0051999">
    <property type="term" value="P:mannosyl-inositol phosphorylceramide biosynthetic process"/>
    <property type="evidence" value="ECO:0000318"/>
    <property type="project" value="GO_Central"/>
</dbReference>
<organism evidence="2 3">
    <name type="scientific">Thalassiosira pseudonana</name>
    <name type="common">Marine diatom</name>
    <name type="synonym">Cyclotella nana</name>
    <dbReference type="NCBI Taxonomy" id="35128"/>
    <lineage>
        <taxon>Eukaryota</taxon>
        <taxon>Sar</taxon>
        <taxon>Stramenopiles</taxon>
        <taxon>Ochrophyta</taxon>
        <taxon>Bacillariophyta</taxon>
        <taxon>Coscinodiscophyceae</taxon>
        <taxon>Thalassiosirophycidae</taxon>
        <taxon>Thalassiosirales</taxon>
        <taxon>Thalassiosiraceae</taxon>
        <taxon>Thalassiosira</taxon>
    </lineage>
</organism>
<reference evidence="2 3" key="2">
    <citation type="journal article" date="2008" name="Nature">
        <title>The Phaeodactylum genome reveals the evolutionary history of diatom genomes.</title>
        <authorList>
            <person name="Bowler C."/>
            <person name="Allen A.E."/>
            <person name="Badger J.H."/>
            <person name="Grimwood J."/>
            <person name="Jabbari K."/>
            <person name="Kuo A."/>
            <person name="Maheswari U."/>
            <person name="Martens C."/>
            <person name="Maumus F."/>
            <person name="Otillar R.P."/>
            <person name="Rayko E."/>
            <person name="Salamov A."/>
            <person name="Vandepoele K."/>
            <person name="Beszteri B."/>
            <person name="Gruber A."/>
            <person name="Heijde M."/>
            <person name="Katinka M."/>
            <person name="Mock T."/>
            <person name="Valentin K."/>
            <person name="Verret F."/>
            <person name="Berges J.A."/>
            <person name="Brownlee C."/>
            <person name="Cadoret J.P."/>
            <person name="Chiovitti A."/>
            <person name="Choi C.J."/>
            <person name="Coesel S."/>
            <person name="De Martino A."/>
            <person name="Detter J.C."/>
            <person name="Durkin C."/>
            <person name="Falciatore A."/>
            <person name="Fournet J."/>
            <person name="Haruta M."/>
            <person name="Huysman M.J."/>
            <person name="Jenkins B.D."/>
            <person name="Jiroutova K."/>
            <person name="Jorgensen R.E."/>
            <person name="Joubert Y."/>
            <person name="Kaplan A."/>
            <person name="Kroger N."/>
            <person name="Kroth P.G."/>
            <person name="La Roche J."/>
            <person name="Lindquist E."/>
            <person name="Lommer M."/>
            <person name="Martin-Jezequel V."/>
            <person name="Lopez P.J."/>
            <person name="Lucas S."/>
            <person name="Mangogna M."/>
            <person name="McGinnis K."/>
            <person name="Medlin L.K."/>
            <person name="Montsant A."/>
            <person name="Oudot-Le Secq M.P."/>
            <person name="Napoli C."/>
            <person name="Obornik M."/>
            <person name="Parker M.S."/>
            <person name="Petit J.L."/>
            <person name="Porcel B.M."/>
            <person name="Poulsen N."/>
            <person name="Robison M."/>
            <person name="Rychlewski L."/>
            <person name="Rynearson T.A."/>
            <person name="Schmutz J."/>
            <person name="Shapiro H."/>
            <person name="Siaut M."/>
            <person name="Stanley M."/>
            <person name="Sussman M.R."/>
            <person name="Taylor A.R."/>
            <person name="Vardi A."/>
            <person name="von Dassow P."/>
            <person name="Vyverman W."/>
            <person name="Willis A."/>
            <person name="Wyrwicz L.S."/>
            <person name="Rokhsar D.S."/>
            <person name="Weissenbach J."/>
            <person name="Armbrust E.V."/>
            <person name="Green B.R."/>
            <person name="Van de Peer Y."/>
            <person name="Grigoriev I.V."/>
        </authorList>
    </citation>
    <scope>NUCLEOTIDE SEQUENCE [LARGE SCALE GENOMIC DNA]</scope>
    <source>
        <strain evidence="2 3">CCMP1335</strain>
    </source>
</reference>
<evidence type="ECO:0000313" key="3">
    <source>
        <dbReference type="Proteomes" id="UP000001449"/>
    </source>
</evidence>
<dbReference type="HOGENOM" id="CLU_791068_0_0_1"/>
<dbReference type="GeneID" id="7452149"/>
<name>B8BTA0_THAPS</name>
<dbReference type="PANTHER" id="PTHR32385">
    <property type="entry name" value="MANNOSYL PHOSPHORYLINOSITOL CERAMIDE SYNTHASE"/>
    <property type="match status" value="1"/>
</dbReference>
<dbReference type="Gene3D" id="3.90.550.20">
    <property type="match status" value="1"/>
</dbReference>
<dbReference type="Proteomes" id="UP000001449">
    <property type="component" value="Chromosome 2"/>
</dbReference>
<dbReference type="GO" id="GO:0016020">
    <property type="term" value="C:membrane"/>
    <property type="evidence" value="ECO:0007669"/>
    <property type="project" value="GOC"/>
</dbReference>
<dbReference type="FunFam" id="3.90.550.20:FF:000020">
    <property type="entry name" value="Predicted protein"/>
    <property type="match status" value="1"/>
</dbReference>
<dbReference type="Pfam" id="PF04488">
    <property type="entry name" value="Gly_transf_sug"/>
    <property type="match status" value="1"/>
</dbReference>
<dbReference type="InterPro" id="IPR029044">
    <property type="entry name" value="Nucleotide-diphossugar_trans"/>
</dbReference>
<keyword evidence="3" id="KW-1185">Reference proteome</keyword>
<sequence length="349" mass="39912">MVLLKSKPKRNTNRWIRFNFILLFILGSLVHIRSFIHICKKTKCSEVTDESRLYDGMNYDGRGHVPWPWQTQKLSHCSNSTAQTLSHSLYPQLPLPTPKWELGVLRIPSNILINSKEGHEREPDFIQSNIQNNLNFFPGWNLISDDDTSCLQKLKQVDVYNTSEIETWFTSKAIGVYKSDVCRMAQLYLHGGIYLDNDLELMSPAILEDLESGFDVVSAISLTKKEIFQAILGAPPGHPLIHRAMELSVEIILKKRKLTYDWMGTGAVQMAIEEVYEQQQDHPLDPKMLQCLGVHLLHEIGLPSNHPEMTNRSTRNACNIAVVDNDDKMYAFSRVKEFSTTNKPCHFKG</sequence>
<dbReference type="SUPFAM" id="SSF53448">
    <property type="entry name" value="Nucleotide-diphospho-sugar transferases"/>
    <property type="match status" value="1"/>
</dbReference>
<dbReference type="PaxDb" id="35128-Thaps2064"/>
<gene>
    <name evidence="2" type="ORF">THAPSDRAFT_2064</name>
</gene>
<dbReference type="InParanoid" id="B8BTA0"/>
<proteinExistence type="predicted"/>
<keyword evidence="1" id="KW-0808">Transferase</keyword>
<dbReference type="InterPro" id="IPR007577">
    <property type="entry name" value="GlycoTrfase_DXD_sugar-bd_CS"/>
</dbReference>
<reference evidence="2 3" key="1">
    <citation type="journal article" date="2004" name="Science">
        <title>The genome of the diatom Thalassiosira pseudonana: ecology, evolution, and metabolism.</title>
        <authorList>
            <person name="Armbrust E.V."/>
            <person name="Berges J.A."/>
            <person name="Bowler C."/>
            <person name="Green B.R."/>
            <person name="Martinez D."/>
            <person name="Putnam N.H."/>
            <person name="Zhou S."/>
            <person name="Allen A.E."/>
            <person name="Apt K.E."/>
            <person name="Bechner M."/>
            <person name="Brzezinski M.A."/>
            <person name="Chaal B.K."/>
            <person name="Chiovitti A."/>
            <person name="Davis A.K."/>
            <person name="Demarest M.S."/>
            <person name="Detter J.C."/>
            <person name="Glavina T."/>
            <person name="Goodstein D."/>
            <person name="Hadi M.Z."/>
            <person name="Hellsten U."/>
            <person name="Hildebrand M."/>
            <person name="Jenkins B.D."/>
            <person name="Jurka J."/>
            <person name="Kapitonov V.V."/>
            <person name="Kroger N."/>
            <person name="Lau W.W."/>
            <person name="Lane T.W."/>
            <person name="Larimer F.W."/>
            <person name="Lippmeier J.C."/>
            <person name="Lucas S."/>
            <person name="Medina M."/>
            <person name="Montsant A."/>
            <person name="Obornik M."/>
            <person name="Parker M.S."/>
            <person name="Palenik B."/>
            <person name="Pazour G.J."/>
            <person name="Richardson P.M."/>
            <person name="Rynearson T.A."/>
            <person name="Saito M.A."/>
            <person name="Schwartz D.C."/>
            <person name="Thamatrakoln K."/>
            <person name="Valentin K."/>
            <person name="Vardi A."/>
            <person name="Wilkerson F.P."/>
            <person name="Rokhsar D.S."/>
        </authorList>
    </citation>
    <scope>NUCLEOTIDE SEQUENCE [LARGE SCALE GENOMIC DNA]</scope>
    <source>
        <strain evidence="2 3">CCMP1335</strain>
    </source>
</reference>
<dbReference type="GO" id="GO:0000030">
    <property type="term" value="F:mannosyltransferase activity"/>
    <property type="evidence" value="ECO:0000318"/>
    <property type="project" value="GO_Central"/>
</dbReference>
<evidence type="ECO:0000313" key="2">
    <source>
        <dbReference type="EMBL" id="EED95055.1"/>
    </source>
</evidence>
<accession>B8BTA0</accession>
<dbReference type="RefSeq" id="XP_002287612.1">
    <property type="nucleotide sequence ID" value="XM_002287576.1"/>
</dbReference>
<dbReference type="eggNOG" id="ENOG502SV7S">
    <property type="taxonomic scope" value="Eukaryota"/>
</dbReference>
<protein>
    <submittedName>
        <fullName evidence="2">Uncharacterized protein</fullName>
    </submittedName>
</protein>
<dbReference type="AlphaFoldDB" id="B8BTA0"/>